<accession>A0A346AC71</accession>
<dbReference type="AlphaFoldDB" id="A0A346AC71"/>
<dbReference type="PANTHER" id="PTHR11138:SF5">
    <property type="entry name" value="METHIONYL-TRNA FORMYLTRANSFERASE, MITOCHONDRIAL"/>
    <property type="match status" value="1"/>
</dbReference>
<dbReference type="PROSITE" id="PS50088">
    <property type="entry name" value="ANK_REPEAT"/>
    <property type="match status" value="1"/>
</dbReference>
<gene>
    <name evidence="3" type="primary">fdtC</name>
</gene>
<evidence type="ECO:0000313" key="3">
    <source>
        <dbReference type="EMBL" id="AXL04833.1"/>
    </source>
</evidence>
<dbReference type="SUPFAM" id="SSF53328">
    <property type="entry name" value="Formyltransferase"/>
    <property type="match status" value="1"/>
</dbReference>
<dbReference type="SUPFAM" id="SSF48403">
    <property type="entry name" value="Ankyrin repeat"/>
    <property type="match status" value="1"/>
</dbReference>
<dbReference type="SMART" id="SM00248">
    <property type="entry name" value="ANK"/>
    <property type="match status" value="2"/>
</dbReference>
<sequence length="400" mass="45397">MSCERSVVVAGKNNIAVNVVEHIRENYPGVSIQAVVNSTDKGIDGFQRSFKKYCQLNDINIIELSDAYEIDDLVFLSLEFDKIIKPYLFKSEHLYNIHFSKLPAYKGMYTSAWPIINGEAETGVTLHRIDSGIDTGDIISQLAFELSEDETAASLYQKYISFGTDLVISNLDSLFNNEVVYVRQQAKGASYYSKKSIEYSNISIDLNKTAVEIKNAINAFTFRAYQLPMVFGYHVCGCEILDASSTTKAGTVLEDTNKHMILSSVDFDVKLYKDTFFLLMKSCAKNDLESVKEYLNKFNVNEKNEKGWSPIIVAAYHGQLAIMEYLLSSGANINDINYNGTSVFMYAKDYAIKNKDDFFLKKIIELGANVSMTDFRDKNVFDYVIEKNNEDEIKWFNSIF</sequence>
<feature type="repeat" description="ANK" evidence="1">
    <location>
        <begin position="306"/>
        <end position="338"/>
    </location>
</feature>
<dbReference type="Pfam" id="PF00551">
    <property type="entry name" value="Formyl_trans_N"/>
    <property type="match status" value="1"/>
</dbReference>
<dbReference type="PROSITE" id="PS50297">
    <property type="entry name" value="ANK_REP_REGION"/>
    <property type="match status" value="1"/>
</dbReference>
<evidence type="ECO:0000259" key="2">
    <source>
        <dbReference type="Pfam" id="PF00551"/>
    </source>
</evidence>
<dbReference type="Gene3D" id="1.25.40.20">
    <property type="entry name" value="Ankyrin repeat-containing domain"/>
    <property type="match status" value="1"/>
</dbReference>
<dbReference type="InterPro" id="IPR036770">
    <property type="entry name" value="Ankyrin_rpt-contain_sf"/>
</dbReference>
<organism evidence="3">
    <name type="scientific">Aeromonas hydrophila</name>
    <dbReference type="NCBI Taxonomy" id="644"/>
    <lineage>
        <taxon>Bacteria</taxon>
        <taxon>Pseudomonadati</taxon>
        <taxon>Pseudomonadota</taxon>
        <taxon>Gammaproteobacteria</taxon>
        <taxon>Aeromonadales</taxon>
        <taxon>Aeromonadaceae</taxon>
        <taxon>Aeromonas</taxon>
    </lineage>
</organism>
<dbReference type="EMBL" id="MH449674">
    <property type="protein sequence ID" value="AXL04833.1"/>
    <property type="molecule type" value="Genomic_DNA"/>
</dbReference>
<dbReference type="InterPro" id="IPR002376">
    <property type="entry name" value="Formyl_transf_N"/>
</dbReference>
<dbReference type="CDD" id="cd08369">
    <property type="entry name" value="FMT_core"/>
    <property type="match status" value="1"/>
</dbReference>
<dbReference type="GO" id="GO:0004479">
    <property type="term" value="F:methionyl-tRNA formyltransferase activity"/>
    <property type="evidence" value="ECO:0007669"/>
    <property type="project" value="TreeGrafter"/>
</dbReference>
<evidence type="ECO:0000256" key="1">
    <source>
        <dbReference type="PROSITE-ProRule" id="PRU00023"/>
    </source>
</evidence>
<name>A0A346AC71_AERHY</name>
<reference evidence="3" key="1">
    <citation type="submission" date="2018-06" db="EMBL/GenBank/DDBJ databases">
        <title>Genetic diversity of the Aeromonas Hydrophila O antigens and development of a suspension array for serotype detection.</title>
        <authorList>
            <person name="Cao H."/>
            <person name="Liu B."/>
        </authorList>
    </citation>
    <scope>NUCLEOTIDE SEQUENCE</scope>
    <source>
        <strain evidence="3">G5371</strain>
    </source>
</reference>
<dbReference type="InterPro" id="IPR036477">
    <property type="entry name" value="Formyl_transf_N_sf"/>
</dbReference>
<protein>
    <submittedName>
        <fullName evidence="3">dTDP-D-Fuc3N acetylase</fullName>
    </submittedName>
</protein>
<keyword evidence="1" id="KW-0040">ANK repeat</keyword>
<dbReference type="Pfam" id="PF12796">
    <property type="entry name" value="Ank_2"/>
    <property type="match status" value="1"/>
</dbReference>
<feature type="domain" description="Formyl transferase N-terminal" evidence="2">
    <location>
        <begin position="61"/>
        <end position="166"/>
    </location>
</feature>
<dbReference type="InterPro" id="IPR002110">
    <property type="entry name" value="Ankyrin_rpt"/>
</dbReference>
<dbReference type="GO" id="GO:0005829">
    <property type="term" value="C:cytosol"/>
    <property type="evidence" value="ECO:0007669"/>
    <property type="project" value="TreeGrafter"/>
</dbReference>
<dbReference type="Gene3D" id="3.40.50.12230">
    <property type="match status" value="1"/>
</dbReference>
<dbReference type="PANTHER" id="PTHR11138">
    <property type="entry name" value="METHIONYL-TRNA FORMYLTRANSFERASE"/>
    <property type="match status" value="1"/>
</dbReference>
<proteinExistence type="predicted"/>